<organism evidence="1 2">
    <name type="scientific">Streptomyces albospinus</name>
    <dbReference type="NCBI Taxonomy" id="285515"/>
    <lineage>
        <taxon>Bacteria</taxon>
        <taxon>Bacillati</taxon>
        <taxon>Actinomycetota</taxon>
        <taxon>Actinomycetes</taxon>
        <taxon>Kitasatosporales</taxon>
        <taxon>Streptomycetaceae</taxon>
        <taxon>Streptomyces</taxon>
    </lineage>
</organism>
<gene>
    <name evidence="1" type="ORF">GCM10010211_46040</name>
</gene>
<comment type="caution">
    <text evidence="1">The sequence shown here is derived from an EMBL/GenBank/DDBJ whole genome shotgun (WGS) entry which is preliminary data.</text>
</comment>
<name>A0ABQ2V949_9ACTN</name>
<evidence type="ECO:0000313" key="2">
    <source>
        <dbReference type="Proteomes" id="UP000654471"/>
    </source>
</evidence>
<accession>A0ABQ2V949</accession>
<evidence type="ECO:0000313" key="1">
    <source>
        <dbReference type="EMBL" id="GGU74896.1"/>
    </source>
</evidence>
<proteinExistence type="predicted"/>
<reference evidence="2" key="1">
    <citation type="journal article" date="2019" name="Int. J. Syst. Evol. Microbiol.">
        <title>The Global Catalogue of Microorganisms (GCM) 10K type strain sequencing project: providing services to taxonomists for standard genome sequencing and annotation.</title>
        <authorList>
            <consortium name="The Broad Institute Genomics Platform"/>
            <consortium name="The Broad Institute Genome Sequencing Center for Infectious Disease"/>
            <person name="Wu L."/>
            <person name="Ma J."/>
        </authorList>
    </citation>
    <scope>NUCLEOTIDE SEQUENCE [LARGE SCALE GENOMIC DNA]</scope>
    <source>
        <strain evidence="2">JCM 3399</strain>
    </source>
</reference>
<sequence>MNGGMAPLLTVVLHVWVPPDELVVVVVPLPVMTGGGPALMEPEPMVVNEPLSELAAPLPEQVPVADSVVPETPKVPVHEALPTPGTVITPLLHVMLPSAFWVHGPGRAGALAGAAEACGAKPIADAKTLIIRAARGALTCRSRRTSTSLAER</sequence>
<protein>
    <submittedName>
        <fullName evidence="1">Uncharacterized protein</fullName>
    </submittedName>
</protein>
<keyword evidence="2" id="KW-1185">Reference proteome</keyword>
<dbReference type="Proteomes" id="UP000654471">
    <property type="component" value="Unassembled WGS sequence"/>
</dbReference>
<dbReference type="EMBL" id="BMRP01000016">
    <property type="protein sequence ID" value="GGU74896.1"/>
    <property type="molecule type" value="Genomic_DNA"/>
</dbReference>